<evidence type="ECO:0000256" key="8">
    <source>
        <dbReference type="ARBA" id="ARBA00023157"/>
    </source>
</evidence>
<dbReference type="GO" id="GO:0016757">
    <property type="term" value="F:glycosyltransferase activity"/>
    <property type="evidence" value="ECO:0007669"/>
    <property type="project" value="InterPro"/>
</dbReference>
<evidence type="ECO:0000313" key="11">
    <source>
        <dbReference type="Proteomes" id="UP000095283"/>
    </source>
</evidence>
<evidence type="ECO:0000256" key="6">
    <source>
        <dbReference type="ARBA" id="ARBA00022989"/>
    </source>
</evidence>
<dbReference type="AlphaFoldDB" id="A0A1I7XBD4"/>
<evidence type="ECO:0000256" key="1">
    <source>
        <dbReference type="ARBA" id="ARBA00004648"/>
    </source>
</evidence>
<feature type="domain" description="Glycosyl transferase 64" evidence="10">
    <location>
        <begin position="444"/>
        <end position="540"/>
    </location>
</feature>
<keyword evidence="6" id="KW-1133">Transmembrane helix</keyword>
<proteinExistence type="inferred from homology"/>
<dbReference type="GO" id="GO:0005789">
    <property type="term" value="C:endoplasmic reticulum membrane"/>
    <property type="evidence" value="ECO:0007669"/>
    <property type="project" value="UniProtKB-SubCell"/>
</dbReference>
<dbReference type="InterPro" id="IPR040911">
    <property type="entry name" value="Exostosin_GT47"/>
</dbReference>
<reference evidence="12" key="1">
    <citation type="submission" date="2016-11" db="UniProtKB">
        <authorList>
            <consortium name="WormBaseParasite"/>
        </authorList>
    </citation>
    <scope>IDENTIFICATION</scope>
</reference>
<dbReference type="Pfam" id="PF09258">
    <property type="entry name" value="Glyco_transf_64"/>
    <property type="match status" value="1"/>
</dbReference>
<dbReference type="WBParaSite" id="Hba_14665">
    <property type="protein sequence ID" value="Hba_14665"/>
    <property type="gene ID" value="Hba_14665"/>
</dbReference>
<comment type="similarity">
    <text evidence="2">Belongs to the glycosyltransferase 47 family.</text>
</comment>
<name>A0A1I7XBD4_HETBA</name>
<keyword evidence="5" id="KW-0256">Endoplasmic reticulum</keyword>
<keyword evidence="11" id="KW-1185">Reference proteome</keyword>
<evidence type="ECO:0000259" key="10">
    <source>
        <dbReference type="Pfam" id="PF09258"/>
    </source>
</evidence>
<dbReference type="PANTHER" id="PTHR48261:SF2">
    <property type="entry name" value="ACETYLGLUCOSAMINYLTRANSFERASE"/>
    <property type="match status" value="1"/>
</dbReference>
<evidence type="ECO:0000256" key="7">
    <source>
        <dbReference type="ARBA" id="ARBA00023136"/>
    </source>
</evidence>
<dbReference type="GO" id="GO:0015012">
    <property type="term" value="P:heparan sulfate proteoglycan biosynthetic process"/>
    <property type="evidence" value="ECO:0007669"/>
    <property type="project" value="UniProtKB-ARBA"/>
</dbReference>
<dbReference type="PANTHER" id="PTHR48261">
    <property type="entry name" value="ACETYLGLUCOSAMINYLTRANSFERASE"/>
    <property type="match status" value="1"/>
</dbReference>
<dbReference type="Pfam" id="PF03016">
    <property type="entry name" value="Exostosin_GT47"/>
    <property type="match status" value="1"/>
</dbReference>
<evidence type="ECO:0000256" key="4">
    <source>
        <dbReference type="ARBA" id="ARBA00022692"/>
    </source>
</evidence>
<dbReference type="InterPro" id="IPR004263">
    <property type="entry name" value="Exostosin"/>
</dbReference>
<keyword evidence="4" id="KW-0812">Transmembrane</keyword>
<sequence length="541" mass="62772">MILQSVRIELIESSKKLEDINAIYEDLNRQIPERRKYFLLFYFAYLVRYIPETELNLIKGEIESAERTLAELRDRRNVRVYLPHEPLFPLSVLNHGISSSVTVQSTDSIISWEEIINFSRCSISSFMRIYVYFPISSSPLVHRIYQQLTKEGNIGNFDTACLYVCSNIKINFAYNFHCFLSRNIDPVIYLRVPPYSINAWKSLPSVLPFSRKFLLFYIIEEESDSSQLDTDILRLKASAKASSDVISIARCSHNFSRDFCSDETKRSMWRLKLILNYLFFSVFYAEHILCLGTTMKISIFCVLPESFHFTLYFWEALQSGCIPVVLSVKQPLPFEAVVRALLASLRSRLNLPAGAETIDQDPLKQLLSLQRFCITFHFFKWFVRFFLTSSSVSSFINFSYRPIEPGSGVEFSKALGGNRAREQFTGKYLLGDIYMCVLCFEHSRVWRENRERLVGFPARYHARFGDSIFYNSNHTCQMSIILTGAAFLHKSYLHAYHKLMPAAIIQHVDDVTNCEDIAMNFLVSHLTRKPPIKTTSKWTLR</sequence>
<evidence type="ECO:0000256" key="3">
    <source>
        <dbReference type="ARBA" id="ARBA00022679"/>
    </source>
</evidence>
<dbReference type="InterPro" id="IPR029044">
    <property type="entry name" value="Nucleotide-diphossugar_trans"/>
</dbReference>
<accession>A0A1I7XBD4</accession>
<organism evidence="11 12">
    <name type="scientific">Heterorhabditis bacteriophora</name>
    <name type="common">Entomopathogenic nematode worm</name>
    <dbReference type="NCBI Taxonomy" id="37862"/>
    <lineage>
        <taxon>Eukaryota</taxon>
        <taxon>Metazoa</taxon>
        <taxon>Ecdysozoa</taxon>
        <taxon>Nematoda</taxon>
        <taxon>Chromadorea</taxon>
        <taxon>Rhabditida</taxon>
        <taxon>Rhabditina</taxon>
        <taxon>Rhabditomorpha</taxon>
        <taxon>Strongyloidea</taxon>
        <taxon>Heterorhabditidae</taxon>
        <taxon>Heterorhabditis</taxon>
    </lineage>
</organism>
<protein>
    <submittedName>
        <fullName evidence="12">Exostosin domain-containing protein</fullName>
    </submittedName>
</protein>
<dbReference type="Gene3D" id="3.90.550.10">
    <property type="entry name" value="Spore Coat Polysaccharide Biosynthesis Protein SpsA, Chain A"/>
    <property type="match status" value="1"/>
</dbReference>
<keyword evidence="8" id="KW-1015">Disulfide bond</keyword>
<keyword evidence="3" id="KW-0808">Transferase</keyword>
<evidence type="ECO:0000313" key="12">
    <source>
        <dbReference type="WBParaSite" id="Hba_14665"/>
    </source>
</evidence>
<dbReference type="InterPro" id="IPR015338">
    <property type="entry name" value="GT64_dom"/>
</dbReference>
<dbReference type="Proteomes" id="UP000095283">
    <property type="component" value="Unplaced"/>
</dbReference>
<evidence type="ECO:0000256" key="5">
    <source>
        <dbReference type="ARBA" id="ARBA00022824"/>
    </source>
</evidence>
<feature type="domain" description="Exostosin GT47" evidence="9">
    <location>
        <begin position="250"/>
        <end position="345"/>
    </location>
</feature>
<evidence type="ECO:0000256" key="2">
    <source>
        <dbReference type="ARBA" id="ARBA00010271"/>
    </source>
</evidence>
<evidence type="ECO:0000259" key="9">
    <source>
        <dbReference type="Pfam" id="PF03016"/>
    </source>
</evidence>
<keyword evidence="7" id="KW-0472">Membrane</keyword>
<comment type="subcellular location">
    <subcellularLocation>
        <location evidence="1">Endoplasmic reticulum membrane</location>
        <topology evidence="1">Single-pass type II membrane protein</topology>
    </subcellularLocation>
</comment>